<dbReference type="EMBL" id="JAMSHJ010000003">
    <property type="protein sequence ID" value="KAI5424193.1"/>
    <property type="molecule type" value="Genomic_DNA"/>
</dbReference>
<protein>
    <recommendedName>
        <fullName evidence="3">Cellular nucleic acid-binding protein</fullName>
    </recommendedName>
</protein>
<dbReference type="PANTHER" id="PTHR15503">
    <property type="entry name" value="LDOC1 RELATED"/>
    <property type="match status" value="1"/>
</dbReference>
<comment type="caution">
    <text evidence="1">The sequence shown here is derived from an EMBL/GenBank/DDBJ whole genome shotgun (WGS) entry which is preliminary data.</text>
</comment>
<dbReference type="Gramene" id="Psat03G0041800-T1">
    <property type="protein sequence ID" value="KAI5424193.1"/>
    <property type="gene ID" value="KIW84_030418"/>
</dbReference>
<dbReference type="PANTHER" id="PTHR15503:SF45">
    <property type="entry name" value="RNA-DIRECTED DNA POLYMERASE HOMOLOG"/>
    <property type="match status" value="1"/>
</dbReference>
<evidence type="ECO:0000313" key="2">
    <source>
        <dbReference type="Proteomes" id="UP001058974"/>
    </source>
</evidence>
<accession>A0A9D5AW62</accession>
<sequence length="159" mass="17968">MLMSISEIELMIRAIFFKLFHCKFVLEDGKCEIERVNIRCVVVLRLKFLNLASNLSTLDSLFPIGALDSVSLGAICNPEARGMVIVRDLPGMCEFLEVFLEDISDLPSECEVEFVIDLVPGTSPVSMAPYRMSASELGDLKKHLEEFLEKKWSTFFLII</sequence>
<keyword evidence="2" id="KW-1185">Reference proteome</keyword>
<dbReference type="Gene3D" id="3.10.10.10">
    <property type="entry name" value="HIV Type 1 Reverse Transcriptase, subunit A, domain 1"/>
    <property type="match status" value="1"/>
</dbReference>
<dbReference type="SUPFAM" id="SSF56672">
    <property type="entry name" value="DNA/RNA polymerases"/>
    <property type="match status" value="1"/>
</dbReference>
<organism evidence="1 2">
    <name type="scientific">Pisum sativum</name>
    <name type="common">Garden pea</name>
    <name type="synonym">Lathyrus oleraceus</name>
    <dbReference type="NCBI Taxonomy" id="3888"/>
    <lineage>
        <taxon>Eukaryota</taxon>
        <taxon>Viridiplantae</taxon>
        <taxon>Streptophyta</taxon>
        <taxon>Embryophyta</taxon>
        <taxon>Tracheophyta</taxon>
        <taxon>Spermatophyta</taxon>
        <taxon>Magnoliopsida</taxon>
        <taxon>eudicotyledons</taxon>
        <taxon>Gunneridae</taxon>
        <taxon>Pentapetalae</taxon>
        <taxon>rosids</taxon>
        <taxon>fabids</taxon>
        <taxon>Fabales</taxon>
        <taxon>Fabaceae</taxon>
        <taxon>Papilionoideae</taxon>
        <taxon>50 kb inversion clade</taxon>
        <taxon>NPAAA clade</taxon>
        <taxon>Hologalegina</taxon>
        <taxon>IRL clade</taxon>
        <taxon>Fabeae</taxon>
        <taxon>Lathyrus</taxon>
    </lineage>
</organism>
<dbReference type="AlphaFoldDB" id="A0A9D5AW62"/>
<dbReference type="Proteomes" id="UP001058974">
    <property type="component" value="Chromosome 3"/>
</dbReference>
<reference evidence="1 2" key="1">
    <citation type="journal article" date="2022" name="Nat. Genet.">
        <title>Improved pea reference genome and pan-genome highlight genomic features and evolutionary characteristics.</title>
        <authorList>
            <person name="Yang T."/>
            <person name="Liu R."/>
            <person name="Luo Y."/>
            <person name="Hu S."/>
            <person name="Wang D."/>
            <person name="Wang C."/>
            <person name="Pandey M.K."/>
            <person name="Ge S."/>
            <person name="Xu Q."/>
            <person name="Li N."/>
            <person name="Li G."/>
            <person name="Huang Y."/>
            <person name="Saxena R.K."/>
            <person name="Ji Y."/>
            <person name="Li M."/>
            <person name="Yan X."/>
            <person name="He Y."/>
            <person name="Liu Y."/>
            <person name="Wang X."/>
            <person name="Xiang C."/>
            <person name="Varshney R.K."/>
            <person name="Ding H."/>
            <person name="Gao S."/>
            <person name="Zong X."/>
        </authorList>
    </citation>
    <scope>NUCLEOTIDE SEQUENCE [LARGE SCALE GENOMIC DNA]</scope>
    <source>
        <strain evidence="1 2">cv. Zhongwan 6</strain>
    </source>
</reference>
<dbReference type="InterPro" id="IPR043502">
    <property type="entry name" value="DNA/RNA_pol_sf"/>
</dbReference>
<gene>
    <name evidence="1" type="ORF">KIW84_030418</name>
</gene>
<evidence type="ECO:0008006" key="3">
    <source>
        <dbReference type="Google" id="ProtNLM"/>
    </source>
</evidence>
<proteinExistence type="predicted"/>
<evidence type="ECO:0000313" key="1">
    <source>
        <dbReference type="EMBL" id="KAI5424193.1"/>
    </source>
</evidence>
<dbReference type="InterPro" id="IPR032567">
    <property type="entry name" value="RTL1-rel"/>
</dbReference>
<name>A0A9D5AW62_PEA</name>